<comment type="caution">
    <text evidence="1">The sequence shown here is derived from an EMBL/GenBank/DDBJ whole genome shotgun (WGS) entry which is preliminary data.</text>
</comment>
<proteinExistence type="predicted"/>
<dbReference type="Gene3D" id="1.10.1070.20">
    <property type="match status" value="1"/>
</dbReference>
<reference evidence="1 2" key="1">
    <citation type="submission" date="2018-05" db="EMBL/GenBank/DDBJ databases">
        <title>Freshwater and sediment microbial communities from various areas in North America, analyzing microbe dynamics in response to fracking.</title>
        <authorList>
            <person name="Lamendella R."/>
        </authorList>
    </citation>
    <scope>NUCLEOTIDE SEQUENCE [LARGE SCALE GENOMIC DNA]</scope>
    <source>
        <strain evidence="1 2">DB-3</strain>
    </source>
</reference>
<evidence type="ECO:0008006" key="3">
    <source>
        <dbReference type="Google" id="ProtNLM"/>
    </source>
</evidence>
<gene>
    <name evidence="1" type="ORF">DET56_109172</name>
</gene>
<evidence type="ECO:0000313" key="1">
    <source>
        <dbReference type="EMBL" id="PWW37287.1"/>
    </source>
</evidence>
<accession>A0A855XR29</accession>
<organism evidence="1 2">
    <name type="scientific">Paenibacillus pabuli</name>
    <dbReference type="NCBI Taxonomy" id="1472"/>
    <lineage>
        <taxon>Bacteria</taxon>
        <taxon>Bacillati</taxon>
        <taxon>Bacillota</taxon>
        <taxon>Bacilli</taxon>
        <taxon>Bacillales</taxon>
        <taxon>Paenibacillaceae</taxon>
        <taxon>Paenibacillus</taxon>
    </lineage>
</organism>
<dbReference type="RefSeq" id="WP_110000738.1">
    <property type="nucleotide sequence ID" value="NZ_QGTZ01000009.1"/>
</dbReference>
<name>A0A855XR29_9BACL</name>
<dbReference type="AlphaFoldDB" id="A0A855XR29"/>
<protein>
    <recommendedName>
        <fullName evidence="3">Serine/threonine-protein kinase HipA</fullName>
    </recommendedName>
</protein>
<dbReference type="Proteomes" id="UP000247078">
    <property type="component" value="Unassembled WGS sequence"/>
</dbReference>
<evidence type="ECO:0000313" key="2">
    <source>
        <dbReference type="Proteomes" id="UP000247078"/>
    </source>
</evidence>
<dbReference type="EMBL" id="QGTZ01000009">
    <property type="protein sequence ID" value="PWW37287.1"/>
    <property type="molecule type" value="Genomic_DNA"/>
</dbReference>
<sequence length="476" mass="54119">MNSIVSSGIKEYGEYRLDDFHIADVTIPQSRTTQIQASTPSSLGVLRKFNIHHDKSGLLYVKSGYSRGAFFSIDQPLSEKIACEIGELLGFNVVHYKLWIVDLHLFLSEEEVEQLSERPKGQYQGNSFERLLADHHKVLVSVSQSFKLPHQEFVSCDVISDKKGKELYTELTAEGLDGGKKNIDQMIVFDYIIHNTDRHKKNFGFIVDRKAGKFPFAPLFDHGLAFCSEFSSSDIVNDGQEILGFSIGKPFTNWSGALNLVDRDSLQGINLHISNEEVIAVIDKCAPLMSVDRAEFIKRFSLGGINMSKVYFLRYKNVVIGEFSLDGKKYTPTVEAGKLGDAGYPFGLYKLIHTRSGELYIDRDKQPSHEDIKLWLSDRVFPKERQGANQILESLGLSKYDAWEIAKKTNAISLNDFYWMSDNLEDSFENINAYHAAFENFNDLASKSTLQNPIKKIKDFEDFEEPREELAIKWVE</sequence>